<organism evidence="1">
    <name type="scientific">viral metagenome</name>
    <dbReference type="NCBI Taxonomy" id="1070528"/>
    <lineage>
        <taxon>unclassified sequences</taxon>
        <taxon>metagenomes</taxon>
        <taxon>organismal metagenomes</taxon>
    </lineage>
</organism>
<proteinExistence type="predicted"/>
<sequence>MTIRDNKVQFFQYCKKLNKELGGNRIINK</sequence>
<accession>A0A6C0AV37</accession>
<protein>
    <submittedName>
        <fullName evidence="1">Uncharacterized protein</fullName>
    </submittedName>
</protein>
<dbReference type="AlphaFoldDB" id="A0A6C0AV37"/>
<reference evidence="1" key="1">
    <citation type="journal article" date="2020" name="Nature">
        <title>Giant virus diversity and host interactions through global metagenomics.</title>
        <authorList>
            <person name="Schulz F."/>
            <person name="Roux S."/>
            <person name="Paez-Espino D."/>
            <person name="Jungbluth S."/>
            <person name="Walsh D.A."/>
            <person name="Denef V.J."/>
            <person name="McMahon K.D."/>
            <person name="Konstantinidis K.T."/>
            <person name="Eloe-Fadrosh E.A."/>
            <person name="Kyrpides N.C."/>
            <person name="Woyke T."/>
        </authorList>
    </citation>
    <scope>NUCLEOTIDE SEQUENCE</scope>
    <source>
        <strain evidence="1">GVMAG-S-ERX555943-30</strain>
    </source>
</reference>
<name>A0A6C0AV37_9ZZZZ</name>
<dbReference type="EMBL" id="MN738749">
    <property type="protein sequence ID" value="QHS83095.1"/>
    <property type="molecule type" value="Genomic_DNA"/>
</dbReference>
<evidence type="ECO:0000313" key="1">
    <source>
        <dbReference type="EMBL" id="QHS83095.1"/>
    </source>
</evidence>